<dbReference type="SUPFAM" id="SSF51430">
    <property type="entry name" value="NAD(P)-linked oxidoreductase"/>
    <property type="match status" value="1"/>
</dbReference>
<dbReference type="PANTHER" id="PTHR43625:SF88">
    <property type="entry name" value="OS07G0143000 PROTEIN"/>
    <property type="match status" value="1"/>
</dbReference>
<organism evidence="3">
    <name type="scientific">marine metagenome</name>
    <dbReference type="NCBI Taxonomy" id="408172"/>
    <lineage>
        <taxon>unclassified sequences</taxon>
        <taxon>metagenomes</taxon>
        <taxon>ecological metagenomes</taxon>
    </lineage>
</organism>
<dbReference type="Pfam" id="PF00248">
    <property type="entry name" value="Aldo_ket_red"/>
    <property type="match status" value="1"/>
</dbReference>
<feature type="domain" description="NADP-dependent oxidoreductase" evidence="2">
    <location>
        <begin position="15"/>
        <end position="221"/>
    </location>
</feature>
<protein>
    <recommendedName>
        <fullName evidence="2">NADP-dependent oxidoreductase domain-containing protein</fullName>
    </recommendedName>
</protein>
<dbReference type="AlphaFoldDB" id="A0A381RG90"/>
<feature type="non-terminal residue" evidence="3">
    <location>
        <position position="1"/>
    </location>
</feature>
<dbReference type="PANTHER" id="PTHR43625">
    <property type="entry name" value="AFLATOXIN B1 ALDEHYDE REDUCTASE"/>
    <property type="match status" value="1"/>
</dbReference>
<dbReference type="GO" id="GO:0016491">
    <property type="term" value="F:oxidoreductase activity"/>
    <property type="evidence" value="ECO:0007669"/>
    <property type="project" value="UniProtKB-KW"/>
</dbReference>
<dbReference type="EMBL" id="UINC01001926">
    <property type="protein sequence ID" value="SUZ90822.1"/>
    <property type="molecule type" value="Genomic_DNA"/>
</dbReference>
<dbReference type="GO" id="GO:0005737">
    <property type="term" value="C:cytoplasm"/>
    <property type="evidence" value="ECO:0007669"/>
    <property type="project" value="TreeGrafter"/>
</dbReference>
<dbReference type="InterPro" id="IPR036812">
    <property type="entry name" value="NAD(P)_OxRdtase_dom_sf"/>
</dbReference>
<dbReference type="InterPro" id="IPR018170">
    <property type="entry name" value="Aldo/ket_reductase_CS"/>
</dbReference>
<dbReference type="InterPro" id="IPR023210">
    <property type="entry name" value="NADP_OxRdtase_dom"/>
</dbReference>
<evidence type="ECO:0000256" key="1">
    <source>
        <dbReference type="ARBA" id="ARBA00023002"/>
    </source>
</evidence>
<accession>A0A381RG90</accession>
<dbReference type="Gene3D" id="3.20.20.100">
    <property type="entry name" value="NADP-dependent oxidoreductase domain"/>
    <property type="match status" value="1"/>
</dbReference>
<keyword evidence="1" id="KW-0560">Oxidoreductase</keyword>
<reference evidence="3" key="1">
    <citation type="submission" date="2018-05" db="EMBL/GenBank/DDBJ databases">
        <authorList>
            <person name="Lanie J.A."/>
            <person name="Ng W.-L."/>
            <person name="Kazmierczak K.M."/>
            <person name="Andrzejewski T.M."/>
            <person name="Davidsen T.M."/>
            <person name="Wayne K.J."/>
            <person name="Tettelin H."/>
            <person name="Glass J.I."/>
            <person name="Rusch D."/>
            <person name="Podicherti R."/>
            <person name="Tsui H.-C.T."/>
            <person name="Winkler M.E."/>
        </authorList>
    </citation>
    <scope>NUCLEOTIDE SEQUENCE</scope>
</reference>
<sequence>VATKFFPYPWRWQHHSFQSALKGSLKRLGTQSVDLYQIHFPLRPRNFKYWVDALADAAEDGLIKAVGVSNFTSEQTKRTHEILLDRGIQLASNQIGYSLLNRSPESNGVLEACRELGVSVISYGPLAEGLLTGKYGPRRPPPLPRRWRWAGRRLKVLPPLISLMKDIGSGHKSTPSQVALNWLIKRDTLPIPGVKSALQAADNAAAMHWDLTESEFDALNRATIDFLPD</sequence>
<proteinExistence type="predicted"/>
<dbReference type="InterPro" id="IPR020471">
    <property type="entry name" value="AKR"/>
</dbReference>
<dbReference type="PROSITE" id="PS00062">
    <property type="entry name" value="ALDOKETO_REDUCTASE_2"/>
    <property type="match status" value="1"/>
</dbReference>
<dbReference type="PRINTS" id="PR00069">
    <property type="entry name" value="ALDKETRDTASE"/>
</dbReference>
<name>A0A381RG90_9ZZZZ</name>
<dbReference type="InterPro" id="IPR050791">
    <property type="entry name" value="Aldo-Keto_reductase"/>
</dbReference>
<gene>
    <name evidence="3" type="ORF">METZ01_LOCUS43676</name>
</gene>
<evidence type="ECO:0000313" key="3">
    <source>
        <dbReference type="EMBL" id="SUZ90822.1"/>
    </source>
</evidence>
<evidence type="ECO:0000259" key="2">
    <source>
        <dbReference type="Pfam" id="PF00248"/>
    </source>
</evidence>